<evidence type="ECO:0000256" key="1">
    <source>
        <dbReference type="ARBA" id="ARBA00022460"/>
    </source>
</evidence>
<evidence type="ECO:0000256" key="3">
    <source>
        <dbReference type="SAM" id="SignalP"/>
    </source>
</evidence>
<feature type="signal peptide" evidence="3">
    <location>
        <begin position="1"/>
        <end position="15"/>
    </location>
</feature>
<reference evidence="4" key="2">
    <citation type="submission" date="2022-10" db="EMBL/GenBank/DDBJ databases">
        <authorList>
            <consortium name="ENA_rothamsted_submissions"/>
            <consortium name="culmorum"/>
            <person name="King R."/>
        </authorList>
    </citation>
    <scope>NUCLEOTIDE SEQUENCE</scope>
</reference>
<accession>A0A9N9RG00</accession>
<keyword evidence="1 2" id="KW-0193">Cuticle</keyword>
<dbReference type="PANTHER" id="PTHR10380">
    <property type="entry name" value="CUTICLE PROTEIN"/>
    <property type="match status" value="1"/>
</dbReference>
<dbReference type="InterPro" id="IPR050468">
    <property type="entry name" value="Cuticle_Struct_Prot"/>
</dbReference>
<evidence type="ECO:0008006" key="6">
    <source>
        <dbReference type="Google" id="ProtNLM"/>
    </source>
</evidence>
<dbReference type="Pfam" id="PF00379">
    <property type="entry name" value="Chitin_bind_4"/>
    <property type="match status" value="1"/>
</dbReference>
<dbReference type="GO" id="GO:0062129">
    <property type="term" value="C:chitin-based extracellular matrix"/>
    <property type="evidence" value="ECO:0007669"/>
    <property type="project" value="TreeGrafter"/>
</dbReference>
<keyword evidence="5" id="KW-1185">Reference proteome</keyword>
<gene>
    <name evidence="4" type="ORF">CHIRRI_LOCUS158</name>
</gene>
<proteinExistence type="predicted"/>
<feature type="chain" id="PRO_5040316527" description="Cuticle protein" evidence="3">
    <location>
        <begin position="16"/>
        <end position="125"/>
    </location>
</feature>
<dbReference type="AlphaFoldDB" id="A0A9N9RG00"/>
<sequence length="125" mass="13369">MKFFVVLAFATLALARPQQQDPSTTSASILEYTADDDGVGNFNFAFKTSDGINEQAAGSLKDISVPKYSEDGQVVGTEQAKGLVQKGTYSYTAPDGQNIQVNWIADENGFQPQGAHLPVAPAARR</sequence>
<dbReference type="Proteomes" id="UP001153620">
    <property type="component" value="Chromosome 1"/>
</dbReference>
<evidence type="ECO:0000256" key="2">
    <source>
        <dbReference type="PROSITE-ProRule" id="PRU00497"/>
    </source>
</evidence>
<dbReference type="EMBL" id="OU895877">
    <property type="protein sequence ID" value="CAG9797158.1"/>
    <property type="molecule type" value="Genomic_DNA"/>
</dbReference>
<protein>
    <recommendedName>
        <fullName evidence="6">Cuticle protein</fullName>
    </recommendedName>
</protein>
<dbReference type="OrthoDB" id="7255276at2759"/>
<dbReference type="PANTHER" id="PTHR10380:SF173">
    <property type="entry name" value="CUTICULAR PROTEIN 47EF, ISOFORM C-RELATED"/>
    <property type="match status" value="1"/>
</dbReference>
<evidence type="ECO:0000313" key="5">
    <source>
        <dbReference type="Proteomes" id="UP001153620"/>
    </source>
</evidence>
<evidence type="ECO:0000313" key="4">
    <source>
        <dbReference type="EMBL" id="CAG9797158.1"/>
    </source>
</evidence>
<dbReference type="GO" id="GO:0008010">
    <property type="term" value="F:structural constituent of chitin-based larval cuticle"/>
    <property type="evidence" value="ECO:0007669"/>
    <property type="project" value="TreeGrafter"/>
</dbReference>
<dbReference type="InterPro" id="IPR000618">
    <property type="entry name" value="Insect_cuticle"/>
</dbReference>
<name>A0A9N9RG00_9DIPT</name>
<dbReference type="PROSITE" id="PS51155">
    <property type="entry name" value="CHIT_BIND_RR_2"/>
    <property type="match status" value="1"/>
</dbReference>
<organism evidence="4 5">
    <name type="scientific">Chironomus riparius</name>
    <dbReference type="NCBI Taxonomy" id="315576"/>
    <lineage>
        <taxon>Eukaryota</taxon>
        <taxon>Metazoa</taxon>
        <taxon>Ecdysozoa</taxon>
        <taxon>Arthropoda</taxon>
        <taxon>Hexapoda</taxon>
        <taxon>Insecta</taxon>
        <taxon>Pterygota</taxon>
        <taxon>Neoptera</taxon>
        <taxon>Endopterygota</taxon>
        <taxon>Diptera</taxon>
        <taxon>Nematocera</taxon>
        <taxon>Chironomoidea</taxon>
        <taxon>Chironomidae</taxon>
        <taxon>Chironominae</taxon>
        <taxon>Chironomus</taxon>
    </lineage>
</organism>
<keyword evidence="3" id="KW-0732">Signal</keyword>
<reference evidence="4" key="1">
    <citation type="submission" date="2022-01" db="EMBL/GenBank/DDBJ databases">
        <authorList>
            <person name="King R."/>
        </authorList>
    </citation>
    <scope>NUCLEOTIDE SEQUENCE</scope>
</reference>